<comment type="subcellular location">
    <subcellularLocation>
        <location evidence="1">Cell membrane</location>
        <topology evidence="1">Multi-pass membrane protein</topology>
    </subcellularLocation>
    <subcellularLocation>
        <location evidence="8">Membrane</location>
        <topology evidence="8">Multi-pass membrane protein</topology>
    </subcellularLocation>
</comment>
<evidence type="ECO:0000256" key="2">
    <source>
        <dbReference type="ARBA" id="ARBA00022448"/>
    </source>
</evidence>
<evidence type="ECO:0000313" key="11">
    <source>
        <dbReference type="EMBL" id="MBD2535320.1"/>
    </source>
</evidence>
<dbReference type="Pfam" id="PF01618">
    <property type="entry name" value="MotA_ExbB"/>
    <property type="match status" value="1"/>
</dbReference>
<keyword evidence="4 9" id="KW-0812">Transmembrane</keyword>
<evidence type="ECO:0000256" key="7">
    <source>
        <dbReference type="ARBA" id="ARBA00023136"/>
    </source>
</evidence>
<proteinExistence type="inferred from homology"/>
<dbReference type="InterPro" id="IPR050790">
    <property type="entry name" value="ExbB/TolQ_transport"/>
</dbReference>
<keyword evidence="5 8" id="KW-0653">Protein transport</keyword>
<sequence length="222" mass="24856">MGLSAISELFEAGGVVMWPLLISSILAVGLATERTIFWVKIYKRQERVARNVLNLYQLNNVVGAIEKLRKNIDLPIARIFLFTLELENPTSEEFRLALETEAKVEISLLKRFNHIFDTIVGLAPLLGLQGTIFGLIKTFASLNIGNLAATNKAGLTAGISEDLIATSFGLLVGITTLTFASIFRGLYQREIERIEEYGGHLELIYLRRVQLPEKTYEITQRT</sequence>
<evidence type="ECO:0000256" key="1">
    <source>
        <dbReference type="ARBA" id="ARBA00004651"/>
    </source>
</evidence>
<dbReference type="PANTHER" id="PTHR30625:SF15">
    <property type="entry name" value="BIOPOLYMER TRANSPORT PROTEIN EXBB"/>
    <property type="match status" value="1"/>
</dbReference>
<dbReference type="Proteomes" id="UP000623440">
    <property type="component" value="Unassembled WGS sequence"/>
</dbReference>
<feature type="transmembrane region" description="Helical" evidence="9">
    <location>
        <begin position="16"/>
        <end position="37"/>
    </location>
</feature>
<evidence type="ECO:0000256" key="6">
    <source>
        <dbReference type="ARBA" id="ARBA00022989"/>
    </source>
</evidence>
<keyword evidence="12" id="KW-1185">Reference proteome</keyword>
<comment type="caution">
    <text evidence="11">The sequence shown here is derived from an EMBL/GenBank/DDBJ whole genome shotgun (WGS) entry which is preliminary data.</text>
</comment>
<dbReference type="PANTHER" id="PTHR30625">
    <property type="entry name" value="PROTEIN TOLQ"/>
    <property type="match status" value="1"/>
</dbReference>
<dbReference type="EMBL" id="JACJSI010000261">
    <property type="protein sequence ID" value="MBD2535320.1"/>
    <property type="molecule type" value="Genomic_DNA"/>
</dbReference>
<accession>A0ABR8E436</accession>
<evidence type="ECO:0000256" key="4">
    <source>
        <dbReference type="ARBA" id="ARBA00022692"/>
    </source>
</evidence>
<evidence type="ECO:0000256" key="3">
    <source>
        <dbReference type="ARBA" id="ARBA00022475"/>
    </source>
</evidence>
<reference evidence="11 12" key="1">
    <citation type="journal article" date="2020" name="ISME J.">
        <title>Comparative genomics reveals insights into cyanobacterial evolution and habitat adaptation.</title>
        <authorList>
            <person name="Chen M.Y."/>
            <person name="Teng W.K."/>
            <person name="Zhao L."/>
            <person name="Hu C.X."/>
            <person name="Zhou Y.K."/>
            <person name="Han B.P."/>
            <person name="Song L.R."/>
            <person name="Shu W.S."/>
        </authorList>
    </citation>
    <scope>NUCLEOTIDE SEQUENCE [LARGE SCALE GENOMIC DNA]</scope>
    <source>
        <strain evidence="11 12">FACHB-838</strain>
    </source>
</reference>
<comment type="similarity">
    <text evidence="8">Belongs to the exbB/tolQ family.</text>
</comment>
<evidence type="ECO:0000313" key="12">
    <source>
        <dbReference type="Proteomes" id="UP000623440"/>
    </source>
</evidence>
<keyword evidence="3" id="KW-1003">Cell membrane</keyword>
<evidence type="ECO:0000256" key="5">
    <source>
        <dbReference type="ARBA" id="ARBA00022927"/>
    </source>
</evidence>
<evidence type="ECO:0000259" key="10">
    <source>
        <dbReference type="Pfam" id="PF01618"/>
    </source>
</evidence>
<feature type="transmembrane region" description="Helical" evidence="9">
    <location>
        <begin position="163"/>
        <end position="183"/>
    </location>
</feature>
<keyword evidence="6 9" id="KW-1133">Transmembrane helix</keyword>
<name>A0ABR8E436_9NOSO</name>
<feature type="transmembrane region" description="Helical" evidence="9">
    <location>
        <begin position="115"/>
        <end position="136"/>
    </location>
</feature>
<keyword evidence="2 8" id="KW-0813">Transport</keyword>
<dbReference type="InterPro" id="IPR002898">
    <property type="entry name" value="MotA_ExbB_proton_chnl"/>
</dbReference>
<gene>
    <name evidence="11" type="ORF">H6G97_40370</name>
</gene>
<evidence type="ECO:0000256" key="9">
    <source>
        <dbReference type="SAM" id="Phobius"/>
    </source>
</evidence>
<protein>
    <submittedName>
        <fullName evidence="11">MotA/TolQ/ExbB proton channel family protein</fullName>
    </submittedName>
</protein>
<evidence type="ECO:0000256" key="8">
    <source>
        <dbReference type="RuleBase" id="RU004057"/>
    </source>
</evidence>
<dbReference type="RefSeq" id="WP_190946161.1">
    <property type="nucleotide sequence ID" value="NZ_JACJSI010000261.1"/>
</dbReference>
<keyword evidence="7 9" id="KW-0472">Membrane</keyword>
<feature type="domain" description="MotA/TolQ/ExbB proton channel" evidence="10">
    <location>
        <begin position="74"/>
        <end position="195"/>
    </location>
</feature>
<organism evidence="11 12">
    <name type="scientific">Nostoc flagelliforme FACHB-838</name>
    <dbReference type="NCBI Taxonomy" id="2692904"/>
    <lineage>
        <taxon>Bacteria</taxon>
        <taxon>Bacillati</taxon>
        <taxon>Cyanobacteriota</taxon>
        <taxon>Cyanophyceae</taxon>
        <taxon>Nostocales</taxon>
        <taxon>Nostocaceae</taxon>
        <taxon>Nostoc</taxon>
    </lineage>
</organism>